<sequence>MYPTPAVLVKISLIDYHIPAFGAHTMPVQVAHRDPVATSNAAVFLFLFFSSTFCCVIQIRCPVHSLHAAHLDLDTSTSFFGVYDCHGEYGLGSDANIKGDVYRFGIIVLEMVTRKRPTDDMFTGGLSLQMGQEPLQRTDRESSGLVTSESNEGSVTRREENVGSCNRRAK</sequence>
<comment type="caution">
    <text evidence="1">The sequence shown here is derived from an EMBL/GenBank/DDBJ whole genome shotgun (WGS) entry which is preliminary data.</text>
</comment>
<evidence type="ECO:0000313" key="1">
    <source>
        <dbReference type="EMBL" id="KAI8529357.1"/>
    </source>
</evidence>
<protein>
    <submittedName>
        <fullName evidence="1">Uncharacterized protein</fullName>
    </submittedName>
</protein>
<accession>A0ACC0LL98</accession>
<proteinExistence type="predicted"/>
<keyword evidence="2" id="KW-1185">Reference proteome</keyword>
<dbReference type="EMBL" id="CM046399">
    <property type="protein sequence ID" value="KAI8529357.1"/>
    <property type="molecule type" value="Genomic_DNA"/>
</dbReference>
<evidence type="ECO:0000313" key="2">
    <source>
        <dbReference type="Proteomes" id="UP001062846"/>
    </source>
</evidence>
<reference evidence="1" key="1">
    <citation type="submission" date="2022-02" db="EMBL/GenBank/DDBJ databases">
        <title>Plant Genome Project.</title>
        <authorList>
            <person name="Zhang R.-G."/>
        </authorList>
    </citation>
    <scope>NUCLEOTIDE SEQUENCE</scope>
    <source>
        <strain evidence="1">AT1</strain>
    </source>
</reference>
<organism evidence="1 2">
    <name type="scientific">Rhododendron molle</name>
    <name type="common">Chinese azalea</name>
    <name type="synonym">Azalea mollis</name>
    <dbReference type="NCBI Taxonomy" id="49168"/>
    <lineage>
        <taxon>Eukaryota</taxon>
        <taxon>Viridiplantae</taxon>
        <taxon>Streptophyta</taxon>
        <taxon>Embryophyta</taxon>
        <taxon>Tracheophyta</taxon>
        <taxon>Spermatophyta</taxon>
        <taxon>Magnoliopsida</taxon>
        <taxon>eudicotyledons</taxon>
        <taxon>Gunneridae</taxon>
        <taxon>Pentapetalae</taxon>
        <taxon>asterids</taxon>
        <taxon>Ericales</taxon>
        <taxon>Ericaceae</taxon>
        <taxon>Ericoideae</taxon>
        <taxon>Rhodoreae</taxon>
        <taxon>Rhododendron</taxon>
    </lineage>
</organism>
<name>A0ACC0LL98_RHOML</name>
<gene>
    <name evidence="1" type="ORF">RHMOL_Rhmol12G0219100</name>
</gene>
<dbReference type="Proteomes" id="UP001062846">
    <property type="component" value="Chromosome 12"/>
</dbReference>